<dbReference type="PIRSF" id="PIRSF000077">
    <property type="entry name" value="Thioredoxin"/>
    <property type="match status" value="1"/>
</dbReference>
<feature type="site" description="Deprotonates C-terminal active site Cys" evidence="8">
    <location>
        <position position="26"/>
    </location>
</feature>
<dbReference type="PRINTS" id="PR00421">
    <property type="entry name" value="THIOREDOXIN"/>
</dbReference>
<evidence type="ECO:0000256" key="1">
    <source>
        <dbReference type="ARBA" id="ARBA00008987"/>
    </source>
</evidence>
<reference evidence="12" key="1">
    <citation type="submission" date="2018-02" db="EMBL/GenBank/DDBJ databases">
        <authorList>
            <person name="Hornung B."/>
        </authorList>
    </citation>
    <scope>NUCLEOTIDE SEQUENCE [LARGE SCALE GENOMIC DNA]</scope>
</reference>
<dbReference type="InterPro" id="IPR013766">
    <property type="entry name" value="Thioredoxin_domain"/>
</dbReference>
<dbReference type="Gene3D" id="3.40.30.10">
    <property type="entry name" value="Glutaredoxin"/>
    <property type="match status" value="1"/>
</dbReference>
<keyword evidence="4 9" id="KW-1015">Disulfide bond</keyword>
<feature type="active site" description="Nucleophile" evidence="8">
    <location>
        <position position="32"/>
    </location>
</feature>
<dbReference type="SUPFAM" id="SSF52833">
    <property type="entry name" value="Thioredoxin-like"/>
    <property type="match status" value="1"/>
</dbReference>
<protein>
    <recommendedName>
        <fullName evidence="6 7">Thioredoxin</fullName>
    </recommendedName>
</protein>
<evidence type="ECO:0000256" key="8">
    <source>
        <dbReference type="PIRSR" id="PIRSR000077-1"/>
    </source>
</evidence>
<dbReference type="OrthoDB" id="9790390at2"/>
<feature type="active site" description="Nucleophile" evidence="8">
    <location>
        <position position="35"/>
    </location>
</feature>
<evidence type="ECO:0000259" key="10">
    <source>
        <dbReference type="PROSITE" id="PS51352"/>
    </source>
</evidence>
<organism evidence="11 12">
    <name type="scientific">Propionibacterium ruminifibrarum</name>
    <dbReference type="NCBI Taxonomy" id="1962131"/>
    <lineage>
        <taxon>Bacteria</taxon>
        <taxon>Bacillati</taxon>
        <taxon>Actinomycetota</taxon>
        <taxon>Actinomycetes</taxon>
        <taxon>Propionibacteriales</taxon>
        <taxon>Propionibacteriaceae</taxon>
        <taxon>Propionibacterium</taxon>
    </lineage>
</organism>
<feature type="disulfide bond" description="Redox-active" evidence="9">
    <location>
        <begin position="32"/>
        <end position="35"/>
    </location>
</feature>
<proteinExistence type="inferred from homology"/>
<dbReference type="NCBIfam" id="TIGR01068">
    <property type="entry name" value="thioredoxin"/>
    <property type="match status" value="1"/>
</dbReference>
<dbReference type="GO" id="GO:0045454">
    <property type="term" value="P:cell redox homeostasis"/>
    <property type="evidence" value="ECO:0007669"/>
    <property type="project" value="TreeGrafter"/>
</dbReference>
<dbReference type="GO" id="GO:0005829">
    <property type="term" value="C:cytosol"/>
    <property type="evidence" value="ECO:0007669"/>
    <property type="project" value="TreeGrafter"/>
</dbReference>
<dbReference type="PANTHER" id="PTHR45663:SF11">
    <property type="entry name" value="GEO12009P1"/>
    <property type="match status" value="1"/>
</dbReference>
<dbReference type="CDD" id="cd02947">
    <property type="entry name" value="TRX_family"/>
    <property type="match status" value="1"/>
</dbReference>
<dbReference type="InterPro" id="IPR036249">
    <property type="entry name" value="Thioredoxin-like_sf"/>
</dbReference>
<evidence type="ECO:0000313" key="11">
    <source>
        <dbReference type="EMBL" id="SPF69085.1"/>
    </source>
</evidence>
<keyword evidence="5 9" id="KW-0676">Redox-active center</keyword>
<keyword evidence="12" id="KW-1185">Reference proteome</keyword>
<dbReference type="Pfam" id="PF00085">
    <property type="entry name" value="Thioredoxin"/>
    <property type="match status" value="1"/>
</dbReference>
<keyword evidence="2" id="KW-0813">Transport</keyword>
<dbReference type="GO" id="GO:0015035">
    <property type="term" value="F:protein-disulfide reductase activity"/>
    <property type="evidence" value="ECO:0007669"/>
    <property type="project" value="UniProtKB-UniRule"/>
</dbReference>
<dbReference type="InterPro" id="IPR017937">
    <property type="entry name" value="Thioredoxin_CS"/>
</dbReference>
<feature type="site" description="Contributes to redox potential value" evidence="8">
    <location>
        <position position="34"/>
    </location>
</feature>
<comment type="similarity">
    <text evidence="1 7">Belongs to the thioredoxin family.</text>
</comment>
<evidence type="ECO:0000256" key="6">
    <source>
        <dbReference type="NCBIfam" id="TIGR01068"/>
    </source>
</evidence>
<name>A0A375I6F8_9ACTN</name>
<dbReference type="AlphaFoldDB" id="A0A375I6F8"/>
<evidence type="ECO:0000256" key="9">
    <source>
        <dbReference type="PIRSR" id="PIRSR000077-4"/>
    </source>
</evidence>
<gene>
    <name evidence="11" type="ORF">PROPJV5_2051</name>
</gene>
<accession>A0A375I6F8</accession>
<evidence type="ECO:0000256" key="3">
    <source>
        <dbReference type="ARBA" id="ARBA00022982"/>
    </source>
</evidence>
<evidence type="ECO:0000256" key="5">
    <source>
        <dbReference type="ARBA" id="ARBA00023284"/>
    </source>
</evidence>
<evidence type="ECO:0000256" key="7">
    <source>
        <dbReference type="PIRNR" id="PIRNR000077"/>
    </source>
</evidence>
<dbReference type="PROSITE" id="PS00194">
    <property type="entry name" value="THIOREDOXIN_1"/>
    <property type="match status" value="1"/>
</dbReference>
<evidence type="ECO:0000256" key="2">
    <source>
        <dbReference type="ARBA" id="ARBA00022448"/>
    </source>
</evidence>
<dbReference type="PANTHER" id="PTHR45663">
    <property type="entry name" value="GEO12009P1"/>
    <property type="match status" value="1"/>
</dbReference>
<dbReference type="InterPro" id="IPR005746">
    <property type="entry name" value="Thioredoxin"/>
</dbReference>
<dbReference type="RefSeq" id="WP_119716201.1">
    <property type="nucleotide sequence ID" value="NZ_OMOH01000008.1"/>
</dbReference>
<dbReference type="PROSITE" id="PS51352">
    <property type="entry name" value="THIOREDOXIN_2"/>
    <property type="match status" value="1"/>
</dbReference>
<dbReference type="EMBL" id="OMOH01000008">
    <property type="protein sequence ID" value="SPF69085.1"/>
    <property type="molecule type" value="Genomic_DNA"/>
</dbReference>
<evidence type="ECO:0000256" key="4">
    <source>
        <dbReference type="ARBA" id="ARBA00023157"/>
    </source>
</evidence>
<dbReference type="Proteomes" id="UP000265962">
    <property type="component" value="Unassembled WGS sequence"/>
</dbReference>
<keyword evidence="3" id="KW-0249">Electron transport</keyword>
<feature type="site" description="Contributes to redox potential value" evidence="8">
    <location>
        <position position="33"/>
    </location>
</feature>
<sequence length="107" mass="11865">MSNVTDVTDATFNDVVLGSDKPTLVDFWADWCAPCKRMSPILDELSEEYGDRINFVKLDTNANTAVPTQQGVLGLPTVQIYQNGQVVKQFQGAKNRSGLLKVIEEFL</sequence>
<feature type="domain" description="Thioredoxin" evidence="10">
    <location>
        <begin position="1"/>
        <end position="107"/>
    </location>
</feature>
<evidence type="ECO:0000313" key="12">
    <source>
        <dbReference type="Proteomes" id="UP000265962"/>
    </source>
</evidence>
<dbReference type="FunFam" id="3.40.30.10:FF:000001">
    <property type="entry name" value="Thioredoxin"/>
    <property type="match status" value="1"/>
</dbReference>